<dbReference type="InterPro" id="IPR032795">
    <property type="entry name" value="DUF3741-assoc"/>
</dbReference>
<evidence type="ECO:0000313" key="3">
    <source>
        <dbReference type="EMBL" id="CAK9188010.1"/>
    </source>
</evidence>
<protein>
    <recommendedName>
        <fullName evidence="2">DUF3741 domain-containing protein</fullName>
    </recommendedName>
</protein>
<dbReference type="Proteomes" id="UP001642360">
    <property type="component" value="Unassembled WGS sequence"/>
</dbReference>
<evidence type="ECO:0000313" key="4">
    <source>
        <dbReference type="Proteomes" id="UP001642360"/>
    </source>
</evidence>
<dbReference type="AlphaFoldDB" id="A0ABC8V3T3"/>
<keyword evidence="4" id="KW-1185">Reference proteome</keyword>
<dbReference type="PANTHER" id="PTHR21726:SF57">
    <property type="entry name" value="SERINE-RICH ADHESIN FOR PLATELETS-LIKE PROTEIN"/>
    <property type="match status" value="1"/>
</dbReference>
<organism evidence="3 4">
    <name type="scientific">Ilex paraguariensis</name>
    <name type="common">yerba mate</name>
    <dbReference type="NCBI Taxonomy" id="185542"/>
    <lineage>
        <taxon>Eukaryota</taxon>
        <taxon>Viridiplantae</taxon>
        <taxon>Streptophyta</taxon>
        <taxon>Embryophyta</taxon>
        <taxon>Tracheophyta</taxon>
        <taxon>Spermatophyta</taxon>
        <taxon>Magnoliopsida</taxon>
        <taxon>eudicotyledons</taxon>
        <taxon>Gunneridae</taxon>
        <taxon>Pentapetalae</taxon>
        <taxon>asterids</taxon>
        <taxon>campanulids</taxon>
        <taxon>Aquifoliales</taxon>
        <taxon>Aquifoliaceae</taxon>
        <taxon>Ilex</taxon>
    </lineage>
</organism>
<comment type="caution">
    <text evidence="3">The sequence shown here is derived from an EMBL/GenBank/DDBJ whole genome shotgun (WGS) entry which is preliminary data.</text>
</comment>
<evidence type="ECO:0000259" key="2">
    <source>
        <dbReference type="Pfam" id="PF14383"/>
    </source>
</evidence>
<name>A0ABC8V3T3_9AQUA</name>
<gene>
    <name evidence="3" type="ORF">ILEXP_LOCUS58633</name>
</gene>
<dbReference type="PANTHER" id="PTHR21726">
    <property type="entry name" value="PHOSPHATIDYLINOSITOL N-ACETYLGLUCOSAMINYLTRANSFERASE SUBUNIT P DOWN SYNDROME CRITICAL REGION PROTEIN 5 -RELATED"/>
    <property type="match status" value="1"/>
</dbReference>
<feature type="compositionally biased region" description="Polar residues" evidence="1">
    <location>
        <begin position="371"/>
        <end position="392"/>
    </location>
</feature>
<proteinExistence type="predicted"/>
<feature type="domain" description="DUF3741" evidence="2">
    <location>
        <begin position="74"/>
        <end position="105"/>
    </location>
</feature>
<feature type="region of interest" description="Disordered" evidence="1">
    <location>
        <begin position="248"/>
        <end position="400"/>
    </location>
</feature>
<evidence type="ECO:0000256" key="1">
    <source>
        <dbReference type="SAM" id="MobiDB-lite"/>
    </source>
</evidence>
<sequence length="671" mass="73846">MEVEKRGSKGGFLQLFDWNAKSCRKLFSNKSELPEGSKHGKENFDSLGISRLQQVHENGLGLTIKGSSDYRCASSVCGDEGCGARAPGVVARLMGLDSLPSSNVSESSFAPFFDSGSFRGSLTAKVTTDFRSEHHIVDYGNIRDKLDGFSRNPVELQLQKLQNRPIERFQTEILPPKSAKSIPITHHKLLSPIKSPGFIPTKNAAYIMEAAAKIIEQSPRSTINGKFPSFRSSSVPLKIRDLKEKIEAAQKTSRLPEASQRPKEHRSVKYMKRHPSDSSCSGSEGKKLTKASVVSERGSSASLKKKGKPVSLAVQAKVNVQRRDGLNYKGHRSSVNQKEDKEVKSGHDGNNQPYMQQSMRKKASIGRSSDVLRQNNQKQNCASNKGRVSSKPSVPRHEDIKTLSMNCSSRSTETVNEVVVDAVVVPRKMNLVTADTIKELSSSKTRSYSGKKRPIIGDIQFDDCAVDTVQVNKNERPVKCNVTMDGGTQWDPIAAKKGSDVVSFTFTSPIKKSVPGPQASGQVTGKNKNLCLSYYDNQSDSKSSTLSSLGLNVIGGDALSVLLEQKLKELACRVESSHYDLLKEGSASSATSSYQDSVSTPSVANTMPMEHDKRYQLRLHEDKPDIQDDFDCSLVDELQVKAKQKWLVCLHLLYFSTSITVLSYMAFSYAE</sequence>
<dbReference type="EMBL" id="CAUOFW020010257">
    <property type="protein sequence ID" value="CAK9188010.1"/>
    <property type="molecule type" value="Genomic_DNA"/>
</dbReference>
<dbReference type="Pfam" id="PF14383">
    <property type="entry name" value="VARLMGL"/>
    <property type="match status" value="1"/>
</dbReference>
<feature type="compositionally biased region" description="Polar residues" evidence="1">
    <location>
        <begin position="348"/>
        <end position="358"/>
    </location>
</feature>
<feature type="compositionally biased region" description="Basic and acidic residues" evidence="1">
    <location>
        <begin position="337"/>
        <end position="347"/>
    </location>
</feature>
<accession>A0ABC8V3T3</accession>
<reference evidence="3 4" key="1">
    <citation type="submission" date="2024-02" db="EMBL/GenBank/DDBJ databases">
        <authorList>
            <person name="Vignale AGUSTIN F."/>
            <person name="Sosa J E."/>
            <person name="Modenutti C."/>
        </authorList>
    </citation>
    <scope>NUCLEOTIDE SEQUENCE [LARGE SCALE GENOMIC DNA]</scope>
</reference>